<dbReference type="RefSeq" id="WP_154497170.1">
    <property type="nucleotide sequence ID" value="NZ_VUMU01000014.1"/>
</dbReference>
<dbReference type="Gene3D" id="3.40.190.10">
    <property type="entry name" value="Periplasmic binding protein-like II"/>
    <property type="match status" value="2"/>
</dbReference>
<name>A0A6L5YLA6_9FIRM</name>
<dbReference type="SUPFAM" id="SSF53850">
    <property type="entry name" value="Periplasmic binding protein-like II"/>
    <property type="match status" value="1"/>
</dbReference>
<dbReference type="AlphaFoldDB" id="A0A6L5YLA6"/>
<proteinExistence type="predicted"/>
<keyword evidence="2" id="KW-1185">Reference proteome</keyword>
<evidence type="ECO:0000313" key="2">
    <source>
        <dbReference type="Proteomes" id="UP000476055"/>
    </source>
</evidence>
<dbReference type="EMBL" id="VUMU01000014">
    <property type="protein sequence ID" value="MST58753.1"/>
    <property type="molecule type" value="Genomic_DNA"/>
</dbReference>
<sequence>MKKRIITAVAVFGLLGVILYFAYAQTAAQNNVKHFTAFFAVEGEAIDQNNDMKKEIARLTGADCEELWLVGQSKESALNSYIVSGEYPDFISGDTSLYEAGALLPLDEYWENYPNIKNYLTEEQWERFRKPDGHIYWIPQFGVTHGEDVEVTHSGEAFWIQTRVLKWAGYPEIHTVDEYFDLIERYVAANPVMEDGTPNIPFTILCDGWRYFCLENIPQFLDGYPNDGSCIVDPDTLQVYDYNTTDTAKWYFKKLNEEYHKDILGAEVFTETYEDYLAKLSTGAVCGMPDQWWQFYYSIQNAYDEQGLREQGCDYVPLPITREEGIANQWHVTRSAELDSSTGLSITVSCEDIDGALQFVSDLLEPEIIKLRFWGEEGVDYSVDENGLFYLTEEQAKRWMTSEEKRKHFCFYSYFPRVEGKLPDGINAFSLEYQTTEFFKNQPKDIQECFSAYGVTNYVDMIGNNEAPGAWYPMYSYTTSLSANSPAGQVRDRMDAVKHKWLPQVIMAEDFETAWEQYMEAYDSCNPEIYYQMLQLEVEKRVKG</sequence>
<dbReference type="Proteomes" id="UP000476055">
    <property type="component" value="Unassembled WGS sequence"/>
</dbReference>
<accession>A0A6L5YLA6</accession>
<dbReference type="PANTHER" id="PTHR43649">
    <property type="entry name" value="ARABINOSE-BINDING PROTEIN-RELATED"/>
    <property type="match status" value="1"/>
</dbReference>
<dbReference type="PANTHER" id="PTHR43649:SF12">
    <property type="entry name" value="DIACETYLCHITOBIOSE BINDING PROTEIN DASA"/>
    <property type="match status" value="1"/>
</dbReference>
<protein>
    <submittedName>
        <fullName evidence="1">Sugar ABC transporter substrate-binding protein</fullName>
    </submittedName>
</protein>
<evidence type="ECO:0000313" key="1">
    <source>
        <dbReference type="EMBL" id="MST58753.1"/>
    </source>
</evidence>
<dbReference type="InterPro" id="IPR050490">
    <property type="entry name" value="Bact_solute-bd_prot1"/>
</dbReference>
<gene>
    <name evidence="1" type="ORF">FYJ59_10985</name>
</gene>
<comment type="caution">
    <text evidence="1">The sequence shown here is derived from an EMBL/GenBank/DDBJ whole genome shotgun (WGS) entry which is preliminary data.</text>
</comment>
<reference evidence="1 2" key="1">
    <citation type="submission" date="2019-08" db="EMBL/GenBank/DDBJ databases">
        <title>In-depth cultivation of the pig gut microbiome towards novel bacterial diversity and tailored functional studies.</title>
        <authorList>
            <person name="Wylensek D."/>
            <person name="Hitch T.C.A."/>
            <person name="Clavel T."/>
        </authorList>
    </citation>
    <scope>NUCLEOTIDE SEQUENCE [LARGE SCALE GENOMIC DNA]</scope>
    <source>
        <strain evidence="1 2">WCA3-601-WT-6H</strain>
    </source>
</reference>
<organism evidence="1 2">
    <name type="scientific">Waltera intestinalis</name>
    <dbReference type="NCBI Taxonomy" id="2606635"/>
    <lineage>
        <taxon>Bacteria</taxon>
        <taxon>Bacillati</taxon>
        <taxon>Bacillota</taxon>
        <taxon>Clostridia</taxon>
        <taxon>Lachnospirales</taxon>
        <taxon>Lachnospiraceae</taxon>
        <taxon>Waltera</taxon>
    </lineage>
</organism>